<dbReference type="CDD" id="cd09823">
    <property type="entry name" value="peroxinectin_like"/>
    <property type="match status" value="1"/>
</dbReference>
<evidence type="ECO:0000256" key="9">
    <source>
        <dbReference type="SAM" id="MobiDB-lite"/>
    </source>
</evidence>
<feature type="compositionally biased region" description="Basic and acidic residues" evidence="9">
    <location>
        <begin position="970"/>
        <end position="980"/>
    </location>
</feature>
<feature type="region of interest" description="Disordered" evidence="9">
    <location>
        <begin position="820"/>
        <end position="948"/>
    </location>
</feature>
<keyword evidence="8" id="KW-0479">Metal-binding</keyword>
<feature type="region of interest" description="Disordered" evidence="9">
    <location>
        <begin position="1"/>
        <end position="33"/>
    </location>
</feature>
<evidence type="ECO:0000313" key="11">
    <source>
        <dbReference type="Proteomes" id="UP000299102"/>
    </source>
</evidence>
<organism evidence="10 11">
    <name type="scientific">Eumeta variegata</name>
    <name type="common">Bagworm moth</name>
    <name type="synonym">Eumeta japonica</name>
    <dbReference type="NCBI Taxonomy" id="151549"/>
    <lineage>
        <taxon>Eukaryota</taxon>
        <taxon>Metazoa</taxon>
        <taxon>Ecdysozoa</taxon>
        <taxon>Arthropoda</taxon>
        <taxon>Hexapoda</taxon>
        <taxon>Insecta</taxon>
        <taxon>Pterygota</taxon>
        <taxon>Neoptera</taxon>
        <taxon>Endopterygota</taxon>
        <taxon>Lepidoptera</taxon>
        <taxon>Glossata</taxon>
        <taxon>Ditrysia</taxon>
        <taxon>Tineoidea</taxon>
        <taxon>Psychidae</taxon>
        <taxon>Oiketicinae</taxon>
        <taxon>Eumeta</taxon>
    </lineage>
</organism>
<name>A0A4C1Y9Z7_EUMVA</name>
<accession>A0A4C1Y9Z7</accession>
<dbReference type="PANTHER" id="PTHR11475">
    <property type="entry name" value="OXIDASE/PEROXIDASE"/>
    <property type="match status" value="1"/>
</dbReference>
<keyword evidence="7 8" id="KW-0408">Iron</keyword>
<dbReference type="PROSITE" id="PS50292">
    <property type="entry name" value="PEROXIDASE_3"/>
    <property type="match status" value="1"/>
</dbReference>
<dbReference type="GO" id="GO:0006979">
    <property type="term" value="P:response to oxidative stress"/>
    <property type="evidence" value="ECO:0007669"/>
    <property type="project" value="InterPro"/>
</dbReference>
<feature type="region of interest" description="Disordered" evidence="9">
    <location>
        <begin position="970"/>
        <end position="1070"/>
    </location>
</feature>
<comment type="caution">
    <text evidence="10">The sequence shown here is derived from an EMBL/GenBank/DDBJ whole genome shotgun (WGS) entry which is preliminary data.</text>
</comment>
<keyword evidence="2" id="KW-0964">Secreted</keyword>
<dbReference type="InterPro" id="IPR037120">
    <property type="entry name" value="Haem_peroxidase_sf_animal"/>
</dbReference>
<evidence type="ECO:0000256" key="1">
    <source>
        <dbReference type="ARBA" id="ARBA00004613"/>
    </source>
</evidence>
<keyword evidence="6" id="KW-0560">Oxidoreductase</keyword>
<sequence length="1424" mass="165416">MKVRVLADWNNHTRGRGETPSDEEAQQREVQQGQFPGAGALRDSSLLAHCPLRSTPACPPASKRYRTHDGTCNNLKHPRWGSTMTPVQRFLPPSYSDDLQAPRRSVFGKPLPSAREISFVVHEDRNVESATITHLLMQWGQFIDHDITSSSQSRGFNGSVPRCCKNGGRDFMPKEFMHPECMPIEVPPSDPFYGRRGVRCLEFVRSSPAPRDDCALGWREQLNQVSAYIDGSPLYGSSARQSDRLRLFRNGMLQYGRGAGGGGRNELCRGGALSATCFKSGDGRVNEHPGLVAAHIVWVKQHNRIAQELSRLNPHWSDEKLYQETRRIIGAMLQHITYNEFLPIVLGTEVMRLFDLEPQRKGYYRGYDPKTDPNPASSFGSAAFRFGHSLVQPSMMRFDRFHRPIDNNVSLHEEPSNPSNIWSMGAVDRLLLGMVNQPVQKRDEFITEELTNHLFQTPQFDFGMDLAAINIQRGRDHGLPPYTAWREPCGLTSIKDFDDLFRIMPARAVRKLETLYRHVDDIDLFTGGMAERPVVGGMVGPTFSCIIAQQFSNLRKGDRFWYENGGFHSSFTPAQLQQIRRTTLAQILCHALDHIETIQEFAFLTPDKNNERITCRDGAMNNFNLSPWIEIDSETDFDNDINEFKQITKRPTVNDFLTTKPIEMDKPTRRDEISTQKSPPSLSLTKPQNIKHGNVSKTNDKDKTDNTKKATTTKDKHTTHIIDDKLDFRNKSRRYDDRPDRYYQTRPTDDYDYDDEAVAQQTVVVNNLPYRRPYRPVIAVTENIDKYTYLINYVPRPTQSWRQTTKKYHDRDVVKVTYQTYDDTYPRPNRPYYNKYHDRYNNNYKNRDSPDNDDSKNLNVSKDDSQKKDVFELNFNDKDNKEKNQHDDYYRSRNRPGNYYPTRNRPDVNYQTNTGPQSDGQLKAKLDKESQAKNKLDDNHHTIDHTENDYKFKNKPDIVLDNFYQITKEPDKHFQTENRPNDNYQSKTRLNENYQTKHRPDNKYQTENKPNNDHPTTIKSDNGYKIRDRLDDDYHNKQNVDYRTNDRLNKYNSQNRHDDSYQNKDKLDNEYRTNTKFNVDYHNNDKPNHDYSSKIILTNNEKNSNKNIDDTQNNNTLYKNYYEKDDLDQSFKTHYILDEKIQSKNKLNYDQTTTSDINTNDRHSNDYQSKKRLDSEYQTTDKTVGSLKLTTRLDVNPDNKMNQTITYVGTYKGHDPTKHDSVTDKANNKDNSKFSKDFSTYRPKTDDLEIINDDSISGKLSTFFHYESATRPYNVHRPTRRDDSDALLPSETSPSIKYYYNENVLHRYPDENMPEMNKGIQEKGYDDAQERSSIDKLSIVDEIESAKAASIKRPLINAPKTPSVAFQVMPSENSPSQWAVYEESDMPEMPYRAMPPAPSDPHELDELPRPMNLSSMRRRKPFRS</sequence>
<feature type="compositionally biased region" description="Basic and acidic residues" evidence="9">
    <location>
        <begin position="998"/>
        <end position="1012"/>
    </location>
</feature>
<feature type="compositionally biased region" description="Basic and acidic residues" evidence="9">
    <location>
        <begin position="835"/>
        <end position="891"/>
    </location>
</feature>
<feature type="region of interest" description="Disordered" evidence="9">
    <location>
        <begin position="656"/>
        <end position="716"/>
    </location>
</feature>
<dbReference type="GO" id="GO:0020037">
    <property type="term" value="F:heme binding"/>
    <property type="evidence" value="ECO:0007669"/>
    <property type="project" value="InterPro"/>
</dbReference>
<feature type="compositionally biased region" description="Basic and acidic residues" evidence="9">
    <location>
        <begin position="1159"/>
        <end position="1175"/>
    </location>
</feature>
<dbReference type="STRING" id="151549.A0A4C1Y9Z7"/>
<feature type="region of interest" description="Disordered" evidence="9">
    <location>
        <begin position="1151"/>
        <end position="1181"/>
    </location>
</feature>
<feature type="compositionally biased region" description="Basic and acidic residues" evidence="9">
    <location>
        <begin position="698"/>
        <end position="716"/>
    </location>
</feature>
<feature type="compositionally biased region" description="Polar residues" evidence="9">
    <location>
        <begin position="909"/>
        <end position="920"/>
    </location>
</feature>
<dbReference type="PRINTS" id="PR00457">
    <property type="entry name" value="ANPEROXIDASE"/>
</dbReference>
<dbReference type="GO" id="GO:0004601">
    <property type="term" value="F:peroxidase activity"/>
    <property type="evidence" value="ECO:0007669"/>
    <property type="project" value="UniProtKB-KW"/>
</dbReference>
<evidence type="ECO:0000256" key="7">
    <source>
        <dbReference type="ARBA" id="ARBA00023004"/>
    </source>
</evidence>
<evidence type="ECO:0000256" key="3">
    <source>
        <dbReference type="ARBA" id="ARBA00022559"/>
    </source>
</evidence>
<dbReference type="SUPFAM" id="SSF48113">
    <property type="entry name" value="Heme-dependent peroxidases"/>
    <property type="match status" value="1"/>
</dbReference>
<keyword evidence="4 8" id="KW-0349">Heme</keyword>
<dbReference type="GO" id="GO:0046872">
    <property type="term" value="F:metal ion binding"/>
    <property type="evidence" value="ECO:0007669"/>
    <property type="project" value="UniProtKB-KW"/>
</dbReference>
<gene>
    <name evidence="10" type="primary">Pxt</name>
    <name evidence="10" type="ORF">EVAR_46264_1</name>
</gene>
<dbReference type="PANTHER" id="PTHR11475:SF109">
    <property type="entry name" value="CHORION PEROXIDASE-LIKE PROTEIN"/>
    <property type="match status" value="1"/>
</dbReference>
<feature type="compositionally biased region" description="Basic and acidic residues" evidence="9">
    <location>
        <begin position="1022"/>
        <end position="1070"/>
    </location>
</feature>
<feature type="region of interest" description="Disordered" evidence="9">
    <location>
        <begin position="1389"/>
        <end position="1424"/>
    </location>
</feature>
<evidence type="ECO:0000256" key="5">
    <source>
        <dbReference type="ARBA" id="ARBA00022729"/>
    </source>
</evidence>
<dbReference type="EMBL" id="BGZK01001109">
    <property type="protein sequence ID" value="GBP71459.1"/>
    <property type="molecule type" value="Genomic_DNA"/>
</dbReference>
<feature type="compositionally biased region" description="Polar residues" evidence="9">
    <location>
        <begin position="981"/>
        <end position="994"/>
    </location>
</feature>
<evidence type="ECO:0000256" key="8">
    <source>
        <dbReference type="PIRSR" id="PIRSR619791-2"/>
    </source>
</evidence>
<dbReference type="Pfam" id="PF03098">
    <property type="entry name" value="An_peroxidase"/>
    <property type="match status" value="1"/>
</dbReference>
<dbReference type="OrthoDB" id="823504at2759"/>
<feature type="compositionally biased region" description="Basic and acidic residues" evidence="9">
    <location>
        <begin position="662"/>
        <end position="674"/>
    </location>
</feature>
<dbReference type="GO" id="GO:0022412">
    <property type="term" value="P:cellular process involved in reproduction in multicellular organism"/>
    <property type="evidence" value="ECO:0007669"/>
    <property type="project" value="UniProtKB-ARBA"/>
</dbReference>
<keyword evidence="3 10" id="KW-0575">Peroxidase</keyword>
<protein>
    <submittedName>
        <fullName evidence="10">Chorion peroxidase</fullName>
    </submittedName>
</protein>
<keyword evidence="11" id="KW-1185">Reference proteome</keyword>
<dbReference type="InterPro" id="IPR019791">
    <property type="entry name" value="Haem_peroxidase_animal"/>
</dbReference>
<dbReference type="Proteomes" id="UP000299102">
    <property type="component" value="Unassembled WGS sequence"/>
</dbReference>
<keyword evidence="5" id="KW-0732">Signal</keyword>
<feature type="compositionally biased region" description="Basic and acidic residues" evidence="9">
    <location>
        <begin position="922"/>
        <end position="948"/>
    </location>
</feature>
<evidence type="ECO:0000313" key="10">
    <source>
        <dbReference type="EMBL" id="GBP71459.1"/>
    </source>
</evidence>
<evidence type="ECO:0000256" key="2">
    <source>
        <dbReference type="ARBA" id="ARBA00022525"/>
    </source>
</evidence>
<evidence type="ECO:0000256" key="6">
    <source>
        <dbReference type="ARBA" id="ARBA00023002"/>
    </source>
</evidence>
<feature type="binding site" description="axial binding residue" evidence="8">
    <location>
        <position position="388"/>
    </location>
    <ligand>
        <name>heme b</name>
        <dbReference type="ChEBI" id="CHEBI:60344"/>
    </ligand>
    <ligandPart>
        <name>Fe</name>
        <dbReference type="ChEBI" id="CHEBI:18248"/>
    </ligandPart>
</feature>
<dbReference type="InterPro" id="IPR010255">
    <property type="entry name" value="Haem_peroxidase_sf"/>
</dbReference>
<feature type="compositionally biased region" description="Polar residues" evidence="9">
    <location>
        <begin position="675"/>
        <end position="688"/>
    </location>
</feature>
<evidence type="ECO:0000256" key="4">
    <source>
        <dbReference type="ARBA" id="ARBA00022617"/>
    </source>
</evidence>
<proteinExistence type="predicted"/>
<dbReference type="GO" id="GO:0005576">
    <property type="term" value="C:extracellular region"/>
    <property type="evidence" value="ECO:0007669"/>
    <property type="project" value="UniProtKB-SubCell"/>
</dbReference>
<comment type="subcellular location">
    <subcellularLocation>
        <location evidence="1">Secreted</location>
    </subcellularLocation>
</comment>
<dbReference type="Gene3D" id="1.10.640.10">
    <property type="entry name" value="Haem peroxidase domain superfamily, animal type"/>
    <property type="match status" value="1"/>
</dbReference>
<dbReference type="FunFam" id="1.10.640.10:FF:000003">
    <property type="entry name" value="chorion peroxidase"/>
    <property type="match status" value="1"/>
</dbReference>
<reference evidence="10 11" key="1">
    <citation type="journal article" date="2019" name="Commun. Biol.">
        <title>The bagworm genome reveals a unique fibroin gene that provides high tensile strength.</title>
        <authorList>
            <person name="Kono N."/>
            <person name="Nakamura H."/>
            <person name="Ohtoshi R."/>
            <person name="Tomita M."/>
            <person name="Numata K."/>
            <person name="Arakawa K."/>
        </authorList>
    </citation>
    <scope>NUCLEOTIDE SEQUENCE [LARGE SCALE GENOMIC DNA]</scope>
</reference>